<dbReference type="AlphaFoldDB" id="T1L5I7"/>
<evidence type="ECO:0000313" key="3">
    <source>
        <dbReference type="Proteomes" id="UP000015104"/>
    </source>
</evidence>
<reference evidence="2" key="2">
    <citation type="submission" date="2015-06" db="UniProtKB">
        <authorList>
            <consortium name="EnsemblMetazoa"/>
        </authorList>
    </citation>
    <scope>IDENTIFICATION</scope>
</reference>
<keyword evidence="3" id="KW-1185">Reference proteome</keyword>
<accession>T1L5I7</accession>
<dbReference type="Proteomes" id="UP000015104">
    <property type="component" value="Unassembled WGS sequence"/>
</dbReference>
<name>T1L5I7_TETUR</name>
<dbReference type="EMBL" id="CAEY01001298">
    <property type="status" value="NOT_ANNOTATED_CDS"/>
    <property type="molecule type" value="Genomic_DNA"/>
</dbReference>
<feature type="chain" id="PRO_5004592290" evidence="1">
    <location>
        <begin position="24"/>
        <end position="88"/>
    </location>
</feature>
<keyword evidence="1" id="KW-0732">Signal</keyword>
<dbReference type="PROSITE" id="PS51257">
    <property type="entry name" value="PROKAR_LIPOPROTEIN"/>
    <property type="match status" value="1"/>
</dbReference>
<protein>
    <submittedName>
        <fullName evidence="2">Uncharacterized protein</fullName>
    </submittedName>
</protein>
<reference evidence="3" key="1">
    <citation type="submission" date="2011-08" db="EMBL/GenBank/DDBJ databases">
        <authorList>
            <person name="Rombauts S."/>
        </authorList>
    </citation>
    <scope>NUCLEOTIDE SEQUENCE</scope>
    <source>
        <strain evidence="3">London</strain>
    </source>
</reference>
<organism evidence="2 3">
    <name type="scientific">Tetranychus urticae</name>
    <name type="common">Two-spotted spider mite</name>
    <dbReference type="NCBI Taxonomy" id="32264"/>
    <lineage>
        <taxon>Eukaryota</taxon>
        <taxon>Metazoa</taxon>
        <taxon>Ecdysozoa</taxon>
        <taxon>Arthropoda</taxon>
        <taxon>Chelicerata</taxon>
        <taxon>Arachnida</taxon>
        <taxon>Acari</taxon>
        <taxon>Acariformes</taxon>
        <taxon>Trombidiformes</taxon>
        <taxon>Prostigmata</taxon>
        <taxon>Eleutherengona</taxon>
        <taxon>Raphignathae</taxon>
        <taxon>Tetranychoidea</taxon>
        <taxon>Tetranychidae</taxon>
        <taxon>Tetranychus</taxon>
    </lineage>
</organism>
<dbReference type="HOGENOM" id="CLU_190189_0_0_1"/>
<sequence>MLNFKLLFVTVLLISCFVIQGYGQDVSSEVNNRDNPSSVLRSRRSAASEAPLGGFLEQLLELLQLKQVLPELLKTLGLQSLVGSVLGG</sequence>
<proteinExistence type="predicted"/>
<evidence type="ECO:0000313" key="2">
    <source>
        <dbReference type="EnsemblMetazoa" id="tetur47g00220.1"/>
    </source>
</evidence>
<dbReference type="EnsemblMetazoa" id="tetur47g00220.1">
    <property type="protein sequence ID" value="tetur47g00220.1"/>
    <property type="gene ID" value="tetur47g00220"/>
</dbReference>
<evidence type="ECO:0000256" key="1">
    <source>
        <dbReference type="SAM" id="SignalP"/>
    </source>
</evidence>
<feature type="signal peptide" evidence="1">
    <location>
        <begin position="1"/>
        <end position="23"/>
    </location>
</feature>